<dbReference type="NCBIfam" id="TIGR00757">
    <property type="entry name" value="RNaseEG"/>
    <property type="match status" value="1"/>
</dbReference>
<organism evidence="7 8">
    <name type="scientific">Fusobacterium simiae</name>
    <dbReference type="NCBI Taxonomy" id="855"/>
    <lineage>
        <taxon>Bacteria</taxon>
        <taxon>Fusobacteriati</taxon>
        <taxon>Fusobacteriota</taxon>
        <taxon>Fusobacteriia</taxon>
        <taxon>Fusobacteriales</taxon>
        <taxon>Fusobacteriaceae</taxon>
        <taxon>Fusobacterium</taxon>
    </lineage>
</organism>
<evidence type="ECO:0000313" key="8">
    <source>
        <dbReference type="Proteomes" id="UP001062738"/>
    </source>
</evidence>
<dbReference type="InterPro" id="IPR003029">
    <property type="entry name" value="S1_domain"/>
</dbReference>
<dbReference type="SUPFAM" id="SSF50249">
    <property type="entry name" value="Nucleic acid-binding proteins"/>
    <property type="match status" value="1"/>
</dbReference>
<dbReference type="InterPro" id="IPR019307">
    <property type="entry name" value="RNA-bd_AU-1/RNase_E/G"/>
</dbReference>
<dbReference type="PANTHER" id="PTHR30001:SF0">
    <property type="entry name" value="RIBONUCLEASE G"/>
    <property type="match status" value="1"/>
</dbReference>
<sequence length="461" mass="53647">MKKYLILSKSIYEIKLALLENDKLDEMYIEGNNQKEITGNIYKGKITDILNNGEVIFVDIGLEKKAFLSFENKKDIPKFNIDDSLIVQVETEPRDEKGARLTLDYSINGENLVLLPKSKNISISKKIKDIDEINKLKNIFLNIDNGLIFRTNSEGKSEDELAKEYKALEKIKNQINRDFKKKNIGILYDVNSILKKAVTLLDETIEEFIIDDTNIFEKIKSLLIEAGKIDLIKKLKKYFKDEDIFEYYNINSQIERALNRKVWLDSGAYVVIEKTEALISIDVNTGQNIGNKTSQELIFQTNLEATKEIARQIKLRNLAGIIIVDFIDMKKFSDKKKILDEFKKYLGRDRVEINSVEYTNLGLIQFTRKRQGKELALYYKEKCLYCEGTGYFLSKERIILNLLEDLNSQIKSCDIINKIVIKAKKDIIKELNKYIDNNKKIECIEDNNFYKLGYKMELYGR</sequence>
<accession>A0ABT4DJX6</accession>
<keyword evidence="2" id="KW-0479">Metal-binding</keyword>
<evidence type="ECO:0000256" key="2">
    <source>
        <dbReference type="ARBA" id="ARBA00022723"/>
    </source>
</evidence>
<feature type="domain" description="S1 motif" evidence="6">
    <location>
        <begin position="37"/>
        <end position="104"/>
    </location>
</feature>
<dbReference type="InterPro" id="IPR012340">
    <property type="entry name" value="NA-bd_OB-fold"/>
</dbReference>
<evidence type="ECO:0000313" key="7">
    <source>
        <dbReference type="EMBL" id="MCY7008905.1"/>
    </source>
</evidence>
<proteinExistence type="predicted"/>
<dbReference type="Pfam" id="PF10150">
    <property type="entry name" value="RNase_E_G"/>
    <property type="match status" value="1"/>
</dbReference>
<evidence type="ECO:0000256" key="5">
    <source>
        <dbReference type="ARBA" id="ARBA00022884"/>
    </source>
</evidence>
<evidence type="ECO:0000256" key="3">
    <source>
        <dbReference type="ARBA" id="ARBA00022801"/>
    </source>
</evidence>
<dbReference type="SMART" id="SM00316">
    <property type="entry name" value="S1"/>
    <property type="match status" value="1"/>
</dbReference>
<dbReference type="InterPro" id="IPR004659">
    <property type="entry name" value="RNase_E/G"/>
</dbReference>
<evidence type="ECO:0000256" key="4">
    <source>
        <dbReference type="ARBA" id="ARBA00022842"/>
    </source>
</evidence>
<dbReference type="PANTHER" id="PTHR30001">
    <property type="entry name" value="RIBONUCLEASE"/>
    <property type="match status" value="1"/>
</dbReference>
<dbReference type="Proteomes" id="UP001062738">
    <property type="component" value="Unassembled WGS sequence"/>
</dbReference>
<comment type="caution">
    <text evidence="7">The sequence shown here is derived from an EMBL/GenBank/DDBJ whole genome shotgun (WGS) entry which is preliminary data.</text>
</comment>
<comment type="cofactor">
    <cofactor evidence="1">
        <name>Mg(2+)</name>
        <dbReference type="ChEBI" id="CHEBI:18420"/>
    </cofactor>
</comment>
<evidence type="ECO:0000259" key="6">
    <source>
        <dbReference type="SMART" id="SM00316"/>
    </source>
</evidence>
<evidence type="ECO:0000256" key="1">
    <source>
        <dbReference type="ARBA" id="ARBA00001946"/>
    </source>
</evidence>
<dbReference type="CDD" id="cd04453">
    <property type="entry name" value="S1_RNase_E"/>
    <property type="match status" value="1"/>
</dbReference>
<dbReference type="EMBL" id="JAOXXL010000034">
    <property type="protein sequence ID" value="MCY7008905.1"/>
    <property type="molecule type" value="Genomic_DNA"/>
</dbReference>
<dbReference type="RefSeq" id="WP_265152659.1">
    <property type="nucleotide sequence ID" value="NZ_JAOXXL010000034.1"/>
</dbReference>
<dbReference type="Gene3D" id="2.40.50.140">
    <property type="entry name" value="Nucleic acid-binding proteins"/>
    <property type="match status" value="1"/>
</dbReference>
<protein>
    <submittedName>
        <fullName evidence="7">Ribonuclease E/G</fullName>
    </submittedName>
</protein>
<keyword evidence="4" id="KW-0460">Magnesium</keyword>
<keyword evidence="3" id="KW-0378">Hydrolase</keyword>
<keyword evidence="8" id="KW-1185">Reference proteome</keyword>
<gene>
    <name evidence="7" type="ORF">OCK72_09735</name>
</gene>
<reference evidence="7" key="1">
    <citation type="submission" date="2022-09" db="EMBL/GenBank/DDBJ databases">
        <authorList>
            <person name="Zoaiter M."/>
        </authorList>
    </citation>
    <scope>NUCLEOTIDE SEQUENCE</scope>
    <source>
        <strain evidence="7">DSM 19848</strain>
    </source>
</reference>
<keyword evidence="5" id="KW-0694">RNA-binding</keyword>
<name>A0ABT4DJX6_FUSSI</name>